<evidence type="ECO:0000256" key="2">
    <source>
        <dbReference type="ARBA" id="ARBA00010529"/>
    </source>
</evidence>
<dbReference type="PANTHER" id="PTHR33175:SF3">
    <property type="entry name" value="DNA-BINDING PROTEIN HU-BETA"/>
    <property type="match status" value="1"/>
</dbReference>
<dbReference type="SUPFAM" id="SSF47729">
    <property type="entry name" value="IHF-like DNA-binding proteins"/>
    <property type="match status" value="1"/>
</dbReference>
<organism evidence="6 7">
    <name type="scientific">Sediminibacterium ginsengisoli</name>
    <dbReference type="NCBI Taxonomy" id="413434"/>
    <lineage>
        <taxon>Bacteria</taxon>
        <taxon>Pseudomonadati</taxon>
        <taxon>Bacteroidota</taxon>
        <taxon>Chitinophagia</taxon>
        <taxon>Chitinophagales</taxon>
        <taxon>Chitinophagaceae</taxon>
        <taxon>Sediminibacterium</taxon>
    </lineage>
</organism>
<proteinExistence type="inferred from homology"/>
<dbReference type="Gene3D" id="4.10.520.10">
    <property type="entry name" value="IHF-like DNA-binding proteins"/>
    <property type="match status" value="1"/>
</dbReference>
<dbReference type="PROSITE" id="PS00045">
    <property type="entry name" value="HISTONE_LIKE"/>
    <property type="match status" value="1"/>
</dbReference>
<dbReference type="Proteomes" id="UP000190888">
    <property type="component" value="Unassembled WGS sequence"/>
</dbReference>
<dbReference type="GO" id="GO:1990178">
    <property type="term" value="C:HU-DNA complex"/>
    <property type="evidence" value="ECO:0007669"/>
    <property type="project" value="UniProtKB-ARBA"/>
</dbReference>
<accession>A0A1T4JQH3</accession>
<dbReference type="FunFam" id="4.10.520.10:FF:000001">
    <property type="entry name" value="DNA-binding protein HU"/>
    <property type="match status" value="1"/>
</dbReference>
<gene>
    <name evidence="6" type="ORF">SAMN04488132_10173</name>
</gene>
<dbReference type="PANTHER" id="PTHR33175">
    <property type="entry name" value="DNA-BINDING PROTEIN HU"/>
    <property type="match status" value="1"/>
</dbReference>
<dbReference type="GO" id="GO:0006270">
    <property type="term" value="P:DNA replication initiation"/>
    <property type="evidence" value="ECO:0007669"/>
    <property type="project" value="UniProtKB-ARBA"/>
</dbReference>
<sequence length="89" mass="9466">MNKAELIAQIAEDAGVTKTQANAALDSFVDTVTKTLKKGDKVTLVGFGTFSVSKRAARTGRNPQTGETIKIKAKKVARFKAGKELSAKI</sequence>
<dbReference type="InterPro" id="IPR000119">
    <property type="entry name" value="Hist_DNA-bd"/>
</dbReference>
<evidence type="ECO:0000256" key="4">
    <source>
        <dbReference type="ARBA" id="ARBA00023125"/>
    </source>
</evidence>
<dbReference type="CDD" id="cd13831">
    <property type="entry name" value="HU"/>
    <property type="match status" value="1"/>
</dbReference>
<evidence type="ECO:0000256" key="3">
    <source>
        <dbReference type="ARBA" id="ARBA00023067"/>
    </source>
</evidence>
<reference evidence="6 7" key="1">
    <citation type="submission" date="2017-02" db="EMBL/GenBank/DDBJ databases">
        <authorList>
            <person name="Peterson S.W."/>
        </authorList>
    </citation>
    <scope>NUCLEOTIDE SEQUENCE [LARGE SCALE GENOMIC DNA]</scope>
    <source>
        <strain evidence="6 7">DSM 22335</strain>
    </source>
</reference>
<dbReference type="Pfam" id="PF00216">
    <property type="entry name" value="Bac_DNA_binding"/>
    <property type="match status" value="1"/>
</dbReference>
<dbReference type="GO" id="GO:0006351">
    <property type="term" value="P:DNA-templated transcription"/>
    <property type="evidence" value="ECO:0007669"/>
    <property type="project" value="UniProtKB-ARBA"/>
</dbReference>
<dbReference type="GO" id="GO:0030527">
    <property type="term" value="F:structural constituent of chromatin"/>
    <property type="evidence" value="ECO:0007669"/>
    <property type="project" value="InterPro"/>
</dbReference>
<comment type="function">
    <text evidence="1">Histone-like DNA-binding protein which is capable of wrapping DNA to stabilize it, and thus to prevent its denaturation under extreme environmental conditions.</text>
</comment>
<evidence type="ECO:0000256" key="5">
    <source>
        <dbReference type="RuleBase" id="RU003939"/>
    </source>
</evidence>
<dbReference type="EMBL" id="FUWH01000001">
    <property type="protein sequence ID" value="SJZ32371.1"/>
    <property type="molecule type" value="Genomic_DNA"/>
</dbReference>
<dbReference type="GO" id="GO:0030261">
    <property type="term" value="P:chromosome condensation"/>
    <property type="evidence" value="ECO:0007669"/>
    <property type="project" value="UniProtKB-KW"/>
</dbReference>
<name>A0A1T4JQH3_9BACT</name>
<dbReference type="InterPro" id="IPR020816">
    <property type="entry name" value="Histone-like_DNA-bd_CS"/>
</dbReference>
<dbReference type="SMART" id="SM00411">
    <property type="entry name" value="BHL"/>
    <property type="match status" value="1"/>
</dbReference>
<dbReference type="PRINTS" id="PR01727">
    <property type="entry name" value="DNABINDINGHU"/>
</dbReference>
<dbReference type="RefSeq" id="WP_078829438.1">
    <property type="nucleotide sequence ID" value="NZ_FUWH01000001.1"/>
</dbReference>
<comment type="similarity">
    <text evidence="2 5">Belongs to the bacterial histone-like protein family.</text>
</comment>
<dbReference type="GO" id="GO:0003677">
    <property type="term" value="F:DNA binding"/>
    <property type="evidence" value="ECO:0007669"/>
    <property type="project" value="UniProtKB-KW"/>
</dbReference>
<dbReference type="STRING" id="413434.SAMN04488132_10173"/>
<evidence type="ECO:0000256" key="1">
    <source>
        <dbReference type="ARBA" id="ARBA00003819"/>
    </source>
</evidence>
<protein>
    <submittedName>
        <fullName evidence="6">DNA-binding protein HU-beta</fullName>
    </submittedName>
</protein>
<evidence type="ECO:0000313" key="6">
    <source>
        <dbReference type="EMBL" id="SJZ32371.1"/>
    </source>
</evidence>
<dbReference type="GO" id="GO:0042802">
    <property type="term" value="F:identical protein binding"/>
    <property type="evidence" value="ECO:0007669"/>
    <property type="project" value="UniProtKB-ARBA"/>
</dbReference>
<keyword evidence="4 6" id="KW-0238">DNA-binding</keyword>
<dbReference type="GO" id="GO:1990103">
    <property type="term" value="C:DnaA-HU complex"/>
    <property type="evidence" value="ECO:0007669"/>
    <property type="project" value="UniProtKB-ARBA"/>
</dbReference>
<dbReference type="OrthoDB" id="9799835at2"/>
<evidence type="ECO:0000313" key="7">
    <source>
        <dbReference type="Proteomes" id="UP000190888"/>
    </source>
</evidence>
<dbReference type="AlphaFoldDB" id="A0A1T4JQH3"/>
<keyword evidence="7" id="KW-1185">Reference proteome</keyword>
<dbReference type="GO" id="GO:0005829">
    <property type="term" value="C:cytosol"/>
    <property type="evidence" value="ECO:0007669"/>
    <property type="project" value="TreeGrafter"/>
</dbReference>
<keyword evidence="3" id="KW-0226">DNA condensation</keyword>
<dbReference type="InterPro" id="IPR010992">
    <property type="entry name" value="IHF-like_DNA-bd_dom_sf"/>
</dbReference>